<evidence type="ECO:0000313" key="3">
    <source>
        <dbReference type="Proteomes" id="UP001283361"/>
    </source>
</evidence>
<dbReference type="EMBL" id="JAWDGP010006429">
    <property type="protein sequence ID" value="KAK3741344.1"/>
    <property type="molecule type" value="Genomic_DNA"/>
</dbReference>
<organism evidence="2 3">
    <name type="scientific">Elysia crispata</name>
    <name type="common">lettuce slug</name>
    <dbReference type="NCBI Taxonomy" id="231223"/>
    <lineage>
        <taxon>Eukaryota</taxon>
        <taxon>Metazoa</taxon>
        <taxon>Spiralia</taxon>
        <taxon>Lophotrochozoa</taxon>
        <taxon>Mollusca</taxon>
        <taxon>Gastropoda</taxon>
        <taxon>Heterobranchia</taxon>
        <taxon>Euthyneura</taxon>
        <taxon>Panpulmonata</taxon>
        <taxon>Sacoglossa</taxon>
        <taxon>Placobranchoidea</taxon>
        <taxon>Plakobranchidae</taxon>
        <taxon>Elysia</taxon>
    </lineage>
</organism>
<sequence length="172" mass="19108">MQRAVAAKAEAWGSSCMQIKAHDSTKNRCKRGGAVVQPNLGRKERERGGGSRREPPCERHFFLDFAVFNPQTLTLMLQEVHSPPTESTTSEGEITLLIQLPLSSIPDSQFIKERPSTYSEGCNVEPFNRLNFPHWAASHVHQDCPTDGSSIVVQRWTGQLGSELMSSLFNPA</sequence>
<dbReference type="AlphaFoldDB" id="A0AAE1CX92"/>
<keyword evidence="3" id="KW-1185">Reference proteome</keyword>
<reference evidence="2" key="1">
    <citation type="journal article" date="2023" name="G3 (Bethesda)">
        <title>A reference genome for the long-term kleptoplast-retaining sea slug Elysia crispata morphotype clarki.</title>
        <authorList>
            <person name="Eastman K.E."/>
            <person name="Pendleton A.L."/>
            <person name="Shaikh M.A."/>
            <person name="Suttiyut T."/>
            <person name="Ogas R."/>
            <person name="Tomko P."/>
            <person name="Gavelis G."/>
            <person name="Widhalm J.R."/>
            <person name="Wisecaver J.H."/>
        </authorList>
    </citation>
    <scope>NUCLEOTIDE SEQUENCE</scope>
    <source>
        <strain evidence="2">ECLA1</strain>
    </source>
</reference>
<comment type="caution">
    <text evidence="2">The sequence shown here is derived from an EMBL/GenBank/DDBJ whole genome shotgun (WGS) entry which is preliminary data.</text>
</comment>
<feature type="region of interest" description="Disordered" evidence="1">
    <location>
        <begin position="27"/>
        <end position="55"/>
    </location>
</feature>
<proteinExistence type="predicted"/>
<accession>A0AAE1CX92</accession>
<evidence type="ECO:0000313" key="2">
    <source>
        <dbReference type="EMBL" id="KAK3741344.1"/>
    </source>
</evidence>
<dbReference type="Proteomes" id="UP001283361">
    <property type="component" value="Unassembled WGS sequence"/>
</dbReference>
<gene>
    <name evidence="2" type="ORF">RRG08_034389</name>
</gene>
<protein>
    <submittedName>
        <fullName evidence="2">Uncharacterized protein</fullName>
    </submittedName>
</protein>
<name>A0AAE1CX92_9GAST</name>
<feature type="compositionally biased region" description="Basic and acidic residues" evidence="1">
    <location>
        <begin position="41"/>
        <end position="55"/>
    </location>
</feature>
<evidence type="ECO:0000256" key="1">
    <source>
        <dbReference type="SAM" id="MobiDB-lite"/>
    </source>
</evidence>